<comment type="similarity">
    <text evidence="2">Belongs to the AIM9 family.</text>
</comment>
<evidence type="ECO:0000313" key="9">
    <source>
        <dbReference type="Proteomes" id="UP000663193"/>
    </source>
</evidence>
<dbReference type="Pfam" id="PF01636">
    <property type="entry name" value="APH"/>
    <property type="match status" value="1"/>
</dbReference>
<keyword evidence="5" id="KW-0496">Mitochondrion</keyword>
<dbReference type="EMBL" id="CP069028">
    <property type="protein sequence ID" value="QRC95896.1"/>
    <property type="molecule type" value="Genomic_DNA"/>
</dbReference>
<protein>
    <recommendedName>
        <fullName evidence="3">Altered inheritance of mitochondria protein 9, mitochondrial</fullName>
    </recommendedName>
    <alternativeName>
        <fullName evidence="6">Found in mitochondrial proteome protein 29</fullName>
    </alternativeName>
</protein>
<dbReference type="AlphaFoldDB" id="A0A7U2I130"/>
<dbReference type="InterPro" id="IPR011009">
    <property type="entry name" value="Kinase-like_dom_sf"/>
</dbReference>
<sequence>MALLRTLISAGKRVWRGSEQSASARSSRALSITCRGKSISRDELFAYTNGRFLVNETHACDRRFVRFDVDQLCSVAASAGGPLSPIQAIEKLEGGFSKALLMRKEDEREIVAKIPFPIAGPPKYTTASEVAVLYYLQAHTSIPVPRVLAWSSDPSNPVGAEYIIMEKASGVQLFNTWGTMSDSDRFELVQHITELEGELASICFPASGSLYLRESLAKDEAQFELSRDADPSQKFCIGPSCERQWNSQSEEDTKIVPSTNFDRGPWLNISSLGDALVKREVGRIREHYSITMPDRPTISTEGQLAVLNMATEVMSRLDTGTIIDRVSQPVLWHTDLHMGNIFVSSEDPTKVVSLIDWQSISVSPLVLQARFPEILSLDPDFVLDSAMPDLPEDYETLDAADKQIAEFKTRQARMAKAYEVASSVHNPQAYKAFFMPSFLQDLFTRCGEASEEGIIPLRACLIQIAEAWDDIGFEGPCPLEFSDEEIQRHSQQFQEYRDFHRIQELAKKLLDTDSEGWISPQLDFTLKVQQNKDLLEELMRRSNEYNKSPEEVRRIWPF</sequence>
<evidence type="ECO:0000256" key="2">
    <source>
        <dbReference type="ARBA" id="ARBA00005543"/>
    </source>
</evidence>
<evidence type="ECO:0000256" key="3">
    <source>
        <dbReference type="ARBA" id="ARBA00016197"/>
    </source>
</evidence>
<dbReference type="InterPro" id="IPR051035">
    <property type="entry name" value="Mito_inheritance_9"/>
</dbReference>
<keyword evidence="4" id="KW-0809">Transit peptide</keyword>
<evidence type="ECO:0000256" key="6">
    <source>
        <dbReference type="ARBA" id="ARBA00031849"/>
    </source>
</evidence>
<evidence type="ECO:0000313" key="8">
    <source>
        <dbReference type="EMBL" id="QRC95896.1"/>
    </source>
</evidence>
<feature type="domain" description="Aminoglycoside phosphotransferase" evidence="7">
    <location>
        <begin position="327"/>
        <end position="365"/>
    </location>
</feature>
<organism evidence="8 9">
    <name type="scientific">Phaeosphaeria nodorum (strain SN15 / ATCC MYA-4574 / FGSC 10173)</name>
    <name type="common">Glume blotch fungus</name>
    <name type="synonym">Parastagonospora nodorum</name>
    <dbReference type="NCBI Taxonomy" id="321614"/>
    <lineage>
        <taxon>Eukaryota</taxon>
        <taxon>Fungi</taxon>
        <taxon>Dikarya</taxon>
        <taxon>Ascomycota</taxon>
        <taxon>Pezizomycotina</taxon>
        <taxon>Dothideomycetes</taxon>
        <taxon>Pleosporomycetidae</taxon>
        <taxon>Pleosporales</taxon>
        <taxon>Pleosporineae</taxon>
        <taxon>Phaeosphaeriaceae</taxon>
        <taxon>Parastagonospora</taxon>
    </lineage>
</organism>
<accession>A0A7U2I130</accession>
<name>A0A7U2I130_PHANO</name>
<evidence type="ECO:0000256" key="4">
    <source>
        <dbReference type="ARBA" id="ARBA00022946"/>
    </source>
</evidence>
<dbReference type="Proteomes" id="UP000663193">
    <property type="component" value="Chromosome 6"/>
</dbReference>
<dbReference type="Gene3D" id="3.90.1200.10">
    <property type="match status" value="1"/>
</dbReference>
<dbReference type="VEuPathDB" id="FungiDB:JI435_055340"/>
<proteinExistence type="inferred from homology"/>
<dbReference type="PANTHER" id="PTHR36091">
    <property type="entry name" value="ALTERED INHERITANCE OF MITOCHONDRIA PROTEIN 9, MITOCHONDRIAL"/>
    <property type="match status" value="1"/>
</dbReference>
<dbReference type="SUPFAM" id="SSF56112">
    <property type="entry name" value="Protein kinase-like (PK-like)"/>
    <property type="match status" value="1"/>
</dbReference>
<evidence type="ECO:0000256" key="1">
    <source>
        <dbReference type="ARBA" id="ARBA00004173"/>
    </source>
</evidence>
<comment type="subcellular location">
    <subcellularLocation>
        <location evidence="1">Mitochondrion</location>
    </subcellularLocation>
</comment>
<dbReference type="OrthoDB" id="2906425at2759"/>
<dbReference type="InterPro" id="IPR002575">
    <property type="entry name" value="Aminoglycoside_PTrfase"/>
</dbReference>
<evidence type="ECO:0000259" key="7">
    <source>
        <dbReference type="Pfam" id="PF01636"/>
    </source>
</evidence>
<dbReference type="OMA" id="FLQAQWP"/>
<dbReference type="GO" id="GO:0005739">
    <property type="term" value="C:mitochondrion"/>
    <property type="evidence" value="ECO:0007669"/>
    <property type="project" value="UniProtKB-SubCell"/>
</dbReference>
<keyword evidence="9" id="KW-1185">Reference proteome</keyword>
<dbReference type="Gene3D" id="3.30.200.20">
    <property type="entry name" value="Phosphorylase Kinase, domain 1"/>
    <property type="match status" value="1"/>
</dbReference>
<gene>
    <name evidence="8" type="ORF">JI435_055340</name>
</gene>
<evidence type="ECO:0000256" key="5">
    <source>
        <dbReference type="ARBA" id="ARBA00023128"/>
    </source>
</evidence>
<reference evidence="9" key="1">
    <citation type="journal article" date="2021" name="BMC Genomics">
        <title>Chromosome-level genome assembly and manually-curated proteome of model necrotroph Parastagonospora nodorum Sn15 reveals a genome-wide trove of candidate effector homologs, and redundancy of virulence-related functions within an accessory chromosome.</title>
        <authorList>
            <person name="Bertazzoni S."/>
            <person name="Jones D.A.B."/>
            <person name="Phan H.T."/>
            <person name="Tan K.-C."/>
            <person name="Hane J.K."/>
        </authorList>
    </citation>
    <scope>NUCLEOTIDE SEQUENCE [LARGE SCALE GENOMIC DNA]</scope>
    <source>
        <strain evidence="9">SN15 / ATCC MYA-4574 / FGSC 10173)</strain>
    </source>
</reference>
<dbReference type="PANTHER" id="PTHR36091:SF1">
    <property type="entry name" value="ALTERED INHERITANCE OF MITOCHONDRIA PROTEIN 9, MITOCHONDRIAL"/>
    <property type="match status" value="1"/>
</dbReference>